<reference evidence="4 5" key="1">
    <citation type="submission" date="2024-01" db="EMBL/GenBank/DDBJ databases">
        <title>Complete genome of Cladobotryum mycophilum ATHUM6906.</title>
        <authorList>
            <person name="Christinaki A.C."/>
            <person name="Myridakis A.I."/>
            <person name="Kouvelis V.N."/>
        </authorList>
    </citation>
    <scope>NUCLEOTIDE SEQUENCE [LARGE SCALE GENOMIC DNA]</scope>
    <source>
        <strain evidence="4 5">ATHUM6906</strain>
    </source>
</reference>
<dbReference type="InterPro" id="IPR011009">
    <property type="entry name" value="Kinase-like_dom_sf"/>
</dbReference>
<dbReference type="PANTHER" id="PTHR21310:SF37">
    <property type="entry name" value="AMINOGLYCOSIDE PHOSPHOTRANSFERASE DOMAIN-CONTAINING PROTEIN"/>
    <property type="match status" value="1"/>
</dbReference>
<dbReference type="PANTHER" id="PTHR21310">
    <property type="entry name" value="AMINOGLYCOSIDE PHOSPHOTRANSFERASE-RELATED-RELATED"/>
    <property type="match status" value="1"/>
</dbReference>
<feature type="compositionally biased region" description="Basic and acidic residues" evidence="1">
    <location>
        <begin position="631"/>
        <end position="674"/>
    </location>
</feature>
<feature type="compositionally biased region" description="Polar residues" evidence="1">
    <location>
        <begin position="551"/>
        <end position="570"/>
    </location>
</feature>
<accession>A0ABR0S732</accession>
<feature type="region of interest" description="Disordered" evidence="1">
    <location>
        <begin position="541"/>
        <end position="573"/>
    </location>
</feature>
<feature type="domain" description="R3H-associated N-terminal" evidence="3">
    <location>
        <begin position="645"/>
        <end position="755"/>
    </location>
</feature>
<evidence type="ECO:0000259" key="3">
    <source>
        <dbReference type="Pfam" id="PF13902"/>
    </source>
</evidence>
<dbReference type="Pfam" id="PF13902">
    <property type="entry name" value="R3H-assoc"/>
    <property type="match status" value="1"/>
</dbReference>
<organism evidence="4 5">
    <name type="scientific">Cladobotryum mycophilum</name>
    <dbReference type="NCBI Taxonomy" id="491253"/>
    <lineage>
        <taxon>Eukaryota</taxon>
        <taxon>Fungi</taxon>
        <taxon>Dikarya</taxon>
        <taxon>Ascomycota</taxon>
        <taxon>Pezizomycotina</taxon>
        <taxon>Sordariomycetes</taxon>
        <taxon>Hypocreomycetidae</taxon>
        <taxon>Hypocreales</taxon>
        <taxon>Hypocreaceae</taxon>
        <taxon>Cladobotryum</taxon>
    </lineage>
</organism>
<sequence length="909" mass="103956">MDQHDGSGQHDRIITMMRTDKFVCSLANKGPKRFQKDLRERVDSIKNEIMDFVAKHRGGKPVKFHYGIHGGYSCAFRVEFEDGWAALRVPLPGYTPFPDEKTRAEANMMLYVAEKTTVPVPRVYHWGYASDNPTGLGPFIIMEYFPKTRHLSGDLLDDTELDANERFITNLGLSDEKLEQHFLPMASILVQLDRLEMPKIGSLVRENEWWVVGTRPLPKNISDVVTMGGCPECVLSPEDKTFSTSTEYYASIADLHMAHFAFQHNNAVVSEDDARDKYMARHLFRRLNSDGSIEQALHDFDTARSPEKFKLVCDDLTPSNVLLDDTGNLAAVIDWEFAYFGPSSMASAAPWWLLLCSPETWEKGDGLEDWVDNYSRVLNIFLKAVELEEAKLSAAQDADSIVDEKLRGLKLSKGEEPLSVRMRQSWESGAFWIYWAARRGYAFDSPYWMFLDERFFGRVKRMGYENRMDLLSDEEKAIMEQVVRDKVEDSKEPQLWRWRPADAHRYLTRIIGKPRSLELRFCLAASAQDTTFRGTIAISERASNGHHQRSHTSSPEDQASDQNTPGTQLPITPVASQPIDIDAWTISALQSLSISPIARGTGTPLAIPIDEHVARKATTPSKQNANTAVTFKEKDSAESPPRRPLSRRDSQKHRQELLKGKEGSRQRRRWENDRLIHVPNVQPPEPIDWEVHPTHPVHRVPYQLAQFWDRGVRQRVEDKTLLLQAERKRQQLKTGSATGLGVGEVPRDLRETTKRSPVIRSWVKILEEPVRQFLVNEHRQRIQDEEYVQDEDSAAEDMDSDDEEIVFVGRNGAMRELQEKKPRYRMARREVSQQTVDSGVVFDSFGDDESAAFKRWLTHSISDYYGLASRSVTLQSTSQRVVYVGLKPTNKPRTTSQLAPLPRPLWELC</sequence>
<feature type="domain" description="Aminoglycoside phosphotransferase" evidence="2">
    <location>
        <begin position="68"/>
        <end position="342"/>
    </location>
</feature>
<dbReference type="InterPro" id="IPR002575">
    <property type="entry name" value="Aminoglycoside_PTrfase"/>
</dbReference>
<evidence type="ECO:0000313" key="5">
    <source>
        <dbReference type="Proteomes" id="UP001338125"/>
    </source>
</evidence>
<dbReference type="Proteomes" id="UP001338125">
    <property type="component" value="Unassembled WGS sequence"/>
</dbReference>
<keyword evidence="5" id="KW-1185">Reference proteome</keyword>
<gene>
    <name evidence="4" type="ORF">PT974_12108</name>
</gene>
<name>A0ABR0S732_9HYPO</name>
<evidence type="ECO:0000313" key="4">
    <source>
        <dbReference type="EMBL" id="KAK5987972.1"/>
    </source>
</evidence>
<evidence type="ECO:0000259" key="2">
    <source>
        <dbReference type="Pfam" id="PF01636"/>
    </source>
</evidence>
<dbReference type="EMBL" id="JAVFKD010000016">
    <property type="protein sequence ID" value="KAK5987972.1"/>
    <property type="molecule type" value="Genomic_DNA"/>
</dbReference>
<feature type="region of interest" description="Disordered" evidence="1">
    <location>
        <begin position="614"/>
        <end position="674"/>
    </location>
</feature>
<dbReference type="Gene3D" id="3.90.1200.10">
    <property type="match status" value="1"/>
</dbReference>
<comment type="caution">
    <text evidence="4">The sequence shown here is derived from an EMBL/GenBank/DDBJ whole genome shotgun (WGS) entry which is preliminary data.</text>
</comment>
<evidence type="ECO:0008006" key="6">
    <source>
        <dbReference type="Google" id="ProtNLM"/>
    </source>
</evidence>
<protein>
    <recommendedName>
        <fullName evidence="6">Aminoglycoside phosphotransferase domain-containing protein</fullName>
    </recommendedName>
</protein>
<evidence type="ECO:0000256" key="1">
    <source>
        <dbReference type="SAM" id="MobiDB-lite"/>
    </source>
</evidence>
<dbReference type="Pfam" id="PF01636">
    <property type="entry name" value="APH"/>
    <property type="match status" value="1"/>
</dbReference>
<feature type="compositionally biased region" description="Polar residues" evidence="1">
    <location>
        <begin position="618"/>
        <end position="629"/>
    </location>
</feature>
<dbReference type="SUPFAM" id="SSF56112">
    <property type="entry name" value="Protein kinase-like (PK-like)"/>
    <property type="match status" value="1"/>
</dbReference>
<dbReference type="InterPro" id="IPR051678">
    <property type="entry name" value="AGP_Transferase"/>
</dbReference>
<proteinExistence type="predicted"/>
<dbReference type="InterPro" id="IPR025952">
    <property type="entry name" value="R3H-assoc_dom"/>
</dbReference>